<keyword evidence="2" id="KW-0732">Signal</keyword>
<gene>
    <name evidence="3" type="ORF">IQ260_08610</name>
</gene>
<feature type="compositionally biased region" description="Polar residues" evidence="1">
    <location>
        <begin position="124"/>
        <end position="140"/>
    </location>
</feature>
<organism evidence="3 4">
    <name type="scientific">Leptolyngbya cf. ectocarpi LEGE 11479</name>
    <dbReference type="NCBI Taxonomy" id="1828722"/>
    <lineage>
        <taxon>Bacteria</taxon>
        <taxon>Bacillati</taxon>
        <taxon>Cyanobacteriota</taxon>
        <taxon>Cyanophyceae</taxon>
        <taxon>Leptolyngbyales</taxon>
        <taxon>Leptolyngbyaceae</taxon>
        <taxon>Leptolyngbya group</taxon>
        <taxon>Leptolyngbya</taxon>
    </lineage>
</organism>
<protein>
    <submittedName>
        <fullName evidence="3">Uncharacterized protein</fullName>
    </submittedName>
</protein>
<proteinExistence type="predicted"/>
<feature type="compositionally biased region" description="Low complexity" evidence="1">
    <location>
        <begin position="36"/>
        <end position="51"/>
    </location>
</feature>
<dbReference type="RefSeq" id="WP_193992673.1">
    <property type="nucleotide sequence ID" value="NZ_JADEXP010000054.1"/>
</dbReference>
<feature type="chain" id="PRO_5037710665" evidence="2">
    <location>
        <begin position="24"/>
        <end position="149"/>
    </location>
</feature>
<dbReference type="EMBL" id="JADEXP010000054">
    <property type="protein sequence ID" value="MBE9066712.1"/>
    <property type="molecule type" value="Genomic_DNA"/>
</dbReference>
<reference evidence="3" key="1">
    <citation type="submission" date="2020-10" db="EMBL/GenBank/DDBJ databases">
        <authorList>
            <person name="Castelo-Branco R."/>
            <person name="Eusebio N."/>
            <person name="Adriana R."/>
            <person name="Vieira A."/>
            <person name="Brugerolle De Fraissinette N."/>
            <person name="Rezende De Castro R."/>
            <person name="Schneider M.P."/>
            <person name="Vasconcelos V."/>
            <person name="Leao P.N."/>
        </authorList>
    </citation>
    <scope>NUCLEOTIDE SEQUENCE</scope>
    <source>
        <strain evidence="3">LEGE 11479</strain>
    </source>
</reference>
<comment type="caution">
    <text evidence="3">The sequence shown here is derived from an EMBL/GenBank/DDBJ whole genome shotgun (WGS) entry which is preliminary data.</text>
</comment>
<dbReference type="AlphaFoldDB" id="A0A928X0J0"/>
<keyword evidence="4" id="KW-1185">Reference proteome</keyword>
<feature type="compositionally biased region" description="Basic and acidic residues" evidence="1">
    <location>
        <begin position="64"/>
        <end position="75"/>
    </location>
</feature>
<name>A0A928X0J0_LEPEC</name>
<dbReference type="Proteomes" id="UP000615026">
    <property type="component" value="Unassembled WGS sequence"/>
</dbReference>
<feature type="signal peptide" evidence="2">
    <location>
        <begin position="1"/>
        <end position="23"/>
    </location>
</feature>
<evidence type="ECO:0000256" key="1">
    <source>
        <dbReference type="SAM" id="MobiDB-lite"/>
    </source>
</evidence>
<sequence length="149" mass="15712">MNKFILGSILAAISLMVIYGTSASNQVTSWVDGEDSASAQSDSGLSNSASNDSDDSFIALNSNESEREPNIDINDRTPLQKAGDIPKRQIGEVTSTPNFGQPEGESDTEEPIVPQPVENPPPTDTSAGNNTGNQPANPAPSQEPIEALW</sequence>
<feature type="compositionally biased region" description="Pro residues" evidence="1">
    <location>
        <begin position="113"/>
        <end position="123"/>
    </location>
</feature>
<feature type="region of interest" description="Disordered" evidence="1">
    <location>
        <begin position="34"/>
        <end position="149"/>
    </location>
</feature>
<evidence type="ECO:0000313" key="4">
    <source>
        <dbReference type="Proteomes" id="UP000615026"/>
    </source>
</evidence>
<evidence type="ECO:0000313" key="3">
    <source>
        <dbReference type="EMBL" id="MBE9066712.1"/>
    </source>
</evidence>
<evidence type="ECO:0000256" key="2">
    <source>
        <dbReference type="SAM" id="SignalP"/>
    </source>
</evidence>
<accession>A0A928X0J0</accession>